<evidence type="ECO:0008006" key="5">
    <source>
        <dbReference type="Google" id="ProtNLM"/>
    </source>
</evidence>
<reference evidence="3" key="1">
    <citation type="submission" date="2016-01" db="EMBL/GenBank/DDBJ databases">
        <authorList>
            <person name="Peeters C."/>
        </authorList>
    </citation>
    <scope>NUCLEOTIDE SEQUENCE</scope>
    <source>
        <strain evidence="3">LMG 29321</strain>
    </source>
</reference>
<dbReference type="Proteomes" id="UP000071859">
    <property type="component" value="Unassembled WGS sequence"/>
</dbReference>
<feature type="transmembrane region" description="Helical" evidence="2">
    <location>
        <begin position="87"/>
        <end position="106"/>
    </location>
</feature>
<evidence type="ECO:0000313" key="4">
    <source>
        <dbReference type="Proteomes" id="UP000071859"/>
    </source>
</evidence>
<evidence type="ECO:0000256" key="1">
    <source>
        <dbReference type="SAM" id="MobiDB-lite"/>
    </source>
</evidence>
<feature type="compositionally biased region" description="Basic and acidic residues" evidence="1">
    <location>
        <begin position="10"/>
        <end position="23"/>
    </location>
</feature>
<keyword evidence="2" id="KW-0812">Transmembrane</keyword>
<name>A0A158CEK1_9BURK</name>
<feature type="region of interest" description="Disordered" evidence="1">
    <location>
        <begin position="1"/>
        <end position="23"/>
    </location>
</feature>
<protein>
    <recommendedName>
        <fullName evidence="5">SMODS and SLOG-associating 2TM effector domain-containing protein</fullName>
    </recommendedName>
</protein>
<evidence type="ECO:0000313" key="3">
    <source>
        <dbReference type="EMBL" id="SAK80754.1"/>
    </source>
</evidence>
<evidence type="ECO:0000256" key="2">
    <source>
        <dbReference type="SAM" id="Phobius"/>
    </source>
</evidence>
<keyword evidence="2" id="KW-0472">Membrane</keyword>
<dbReference type="EMBL" id="FCOX02000019">
    <property type="protein sequence ID" value="SAK80754.1"/>
    <property type="molecule type" value="Genomic_DNA"/>
</dbReference>
<dbReference type="AlphaFoldDB" id="A0A158CEK1"/>
<dbReference type="RefSeq" id="WP_232477743.1">
    <property type="nucleotide sequence ID" value="NZ_FCOX02000019.1"/>
</dbReference>
<organism evidence="3 4">
    <name type="scientific">Caballeronia calidae</name>
    <dbReference type="NCBI Taxonomy" id="1777139"/>
    <lineage>
        <taxon>Bacteria</taxon>
        <taxon>Pseudomonadati</taxon>
        <taxon>Pseudomonadota</taxon>
        <taxon>Betaproteobacteria</taxon>
        <taxon>Burkholderiales</taxon>
        <taxon>Burkholderiaceae</taxon>
        <taxon>Caballeronia</taxon>
    </lineage>
</organism>
<accession>A0A158CEK1</accession>
<gene>
    <name evidence="3" type="ORF">AWB78_03848</name>
</gene>
<sequence length="176" mass="19273">MMTVSTSLESPRRDSVSAHDPPRDTRSLVLAWIRRARESQIRHYTMADRLTRYGRRLGLAVIGITAATGTSAFLSLVATGVSPGVRVAIGMTSLSAAVLASLQTFLRYSERAELHRRAGAQYGAVRRRLEAIHAADSRAPDVREIDAVRDELDHIAQTAPHLPRRLAVSAPVSDPR</sequence>
<feature type="transmembrane region" description="Helical" evidence="2">
    <location>
        <begin position="57"/>
        <end position="81"/>
    </location>
</feature>
<comment type="caution">
    <text evidence="3">The sequence shown here is derived from an EMBL/GenBank/DDBJ whole genome shotgun (WGS) entry which is preliminary data.</text>
</comment>
<keyword evidence="2" id="KW-1133">Transmembrane helix</keyword>
<dbReference type="NCBIfam" id="NF033632">
    <property type="entry name" value="SLATT_4"/>
    <property type="match status" value="1"/>
</dbReference>
<proteinExistence type="predicted"/>
<keyword evidence="4" id="KW-1185">Reference proteome</keyword>